<dbReference type="SUPFAM" id="SSF69322">
    <property type="entry name" value="Tricorn protease domain 2"/>
    <property type="match status" value="1"/>
</dbReference>
<comment type="caution">
    <text evidence="2">The sequence shown here is derived from an EMBL/GenBank/DDBJ whole genome shotgun (WGS) entry which is preliminary data.</text>
</comment>
<dbReference type="InParanoid" id="D3BGS0"/>
<dbReference type="RefSeq" id="XP_020431425.1">
    <property type="nucleotide sequence ID" value="XM_020578556.1"/>
</dbReference>
<evidence type="ECO:0000256" key="1">
    <source>
        <dbReference type="SAM" id="MobiDB-lite"/>
    </source>
</evidence>
<dbReference type="Proteomes" id="UP000001396">
    <property type="component" value="Unassembled WGS sequence"/>
</dbReference>
<sequence>MEYKILNKIRIDNPLVILKETNATPSFIFYAYGNILVKYDIIQNKRYIQQYGRYEITHLIESCKHSSSSFYIINKNNEIYKYNINNNQQKERVEVAYHLNQLTNCRIINIESLIEDRLLIHYQNEDNISKCYCIYDLNTNNIIYSKSNINKIIVIKSKHEYNLIEFNNNHVYLVKFNKEEREYRTNKKIEILDGIYDVNSSCNSESGIVFIIHQDQSKMTLWNINDNSSSIVSIDQSFKSIKSYNKSFSLFNIEKGWNHLADRDCNNENIQSILLSNEYLVLTGTNQPNELQIISLDDKDIDNRIIFDNLMESEILSMNQIGESLLLLVECQGSLLILRPNNRININIDNDFLSQIKLSTKQYDQIKTRKIITNIFKNNTNVDSEQLYEIFTVLKESSLKSESRLFSLLCGELTNDNKYLSVFKNQKCKSRLIVGDGDFSFTMALINKHKSTHPSLANSLTTSDLSMAPLQSEKIQQMENPIVRASFRANYRLIRKRRFDNTRYPGYIHLFTGLYLEHPQILKYEFVFEKLDNIVKGINNYTLDPKEISEQAAKLQDTNKKEYQVIQESTEITLTRTKQHVLKFNDNYFECSSDEDSSDYFESDGDDNDDDDDQFFN</sequence>
<proteinExistence type="predicted"/>
<dbReference type="EMBL" id="ADBJ01000035">
    <property type="protein sequence ID" value="EFA79304.1"/>
    <property type="molecule type" value="Genomic_DNA"/>
</dbReference>
<dbReference type="AlphaFoldDB" id="D3BGS0"/>
<organism evidence="2 3">
    <name type="scientific">Heterostelium pallidum (strain ATCC 26659 / Pp 5 / PN500)</name>
    <name type="common">Cellular slime mold</name>
    <name type="synonym">Polysphondylium pallidum</name>
    <dbReference type="NCBI Taxonomy" id="670386"/>
    <lineage>
        <taxon>Eukaryota</taxon>
        <taxon>Amoebozoa</taxon>
        <taxon>Evosea</taxon>
        <taxon>Eumycetozoa</taxon>
        <taxon>Dictyostelia</taxon>
        <taxon>Acytosteliales</taxon>
        <taxon>Acytosteliaceae</taxon>
        <taxon>Heterostelium</taxon>
    </lineage>
</organism>
<accession>D3BGS0</accession>
<feature type="region of interest" description="Disordered" evidence="1">
    <location>
        <begin position="593"/>
        <end position="617"/>
    </location>
</feature>
<protein>
    <submittedName>
        <fullName evidence="2">Uncharacterized protein</fullName>
    </submittedName>
</protein>
<dbReference type="GeneID" id="31363203"/>
<evidence type="ECO:0000313" key="3">
    <source>
        <dbReference type="Proteomes" id="UP000001396"/>
    </source>
</evidence>
<reference evidence="2 3" key="1">
    <citation type="journal article" date="2011" name="Genome Res.">
        <title>Phylogeny-wide analysis of social amoeba genomes highlights ancient origins for complex intercellular communication.</title>
        <authorList>
            <person name="Heidel A.J."/>
            <person name="Lawal H.M."/>
            <person name="Felder M."/>
            <person name="Schilde C."/>
            <person name="Helps N.R."/>
            <person name="Tunggal B."/>
            <person name="Rivero F."/>
            <person name="John U."/>
            <person name="Schleicher M."/>
            <person name="Eichinger L."/>
            <person name="Platzer M."/>
            <person name="Noegel A.A."/>
            <person name="Schaap P."/>
            <person name="Gloeckner G."/>
        </authorList>
    </citation>
    <scope>NUCLEOTIDE SEQUENCE [LARGE SCALE GENOMIC DNA]</scope>
    <source>
        <strain evidence="3">ATCC 26659 / Pp 5 / PN500</strain>
    </source>
</reference>
<keyword evidence="3" id="KW-1185">Reference proteome</keyword>
<gene>
    <name evidence="2" type="ORF">PPL_07722</name>
</gene>
<name>D3BGS0_HETP5</name>
<evidence type="ECO:0000313" key="2">
    <source>
        <dbReference type="EMBL" id="EFA79304.1"/>
    </source>
</evidence>